<feature type="region of interest" description="Disordered" evidence="1">
    <location>
        <begin position="290"/>
        <end position="348"/>
    </location>
</feature>
<feature type="compositionally biased region" description="Low complexity" evidence="1">
    <location>
        <begin position="524"/>
        <end position="536"/>
    </location>
</feature>
<evidence type="ECO:0000313" key="2">
    <source>
        <dbReference type="EMBL" id="CAD7702724.1"/>
    </source>
</evidence>
<dbReference type="Proteomes" id="UP000708148">
    <property type="component" value="Unassembled WGS sequence"/>
</dbReference>
<protein>
    <submittedName>
        <fullName evidence="2">Uncharacterized protein</fullName>
    </submittedName>
</protein>
<name>A0A8S1J5T5_9CHLO</name>
<gene>
    <name evidence="2" type="ORF">OSTQU699_LOCUS8081</name>
</gene>
<feature type="compositionally biased region" description="Polar residues" evidence="1">
    <location>
        <begin position="76"/>
        <end position="90"/>
    </location>
</feature>
<organism evidence="2 3">
    <name type="scientific">Ostreobium quekettii</name>
    <dbReference type="NCBI Taxonomy" id="121088"/>
    <lineage>
        <taxon>Eukaryota</taxon>
        <taxon>Viridiplantae</taxon>
        <taxon>Chlorophyta</taxon>
        <taxon>core chlorophytes</taxon>
        <taxon>Ulvophyceae</taxon>
        <taxon>TCBD clade</taxon>
        <taxon>Bryopsidales</taxon>
        <taxon>Ostreobineae</taxon>
        <taxon>Ostreobiaceae</taxon>
        <taxon>Ostreobium</taxon>
    </lineage>
</organism>
<feature type="region of interest" description="Disordered" evidence="1">
    <location>
        <begin position="515"/>
        <end position="553"/>
    </location>
</feature>
<dbReference type="EMBL" id="CAJHUC010001927">
    <property type="protein sequence ID" value="CAD7702724.1"/>
    <property type="molecule type" value="Genomic_DNA"/>
</dbReference>
<evidence type="ECO:0000313" key="3">
    <source>
        <dbReference type="Proteomes" id="UP000708148"/>
    </source>
</evidence>
<feature type="compositionally biased region" description="Basic and acidic residues" evidence="1">
    <location>
        <begin position="121"/>
        <end position="133"/>
    </location>
</feature>
<feature type="region of interest" description="Disordered" evidence="1">
    <location>
        <begin position="1"/>
        <end position="142"/>
    </location>
</feature>
<feature type="compositionally biased region" description="Basic and acidic residues" evidence="1">
    <location>
        <begin position="100"/>
        <end position="111"/>
    </location>
</feature>
<reference evidence="2" key="1">
    <citation type="submission" date="2020-12" db="EMBL/GenBank/DDBJ databases">
        <authorList>
            <person name="Iha C."/>
        </authorList>
    </citation>
    <scope>NUCLEOTIDE SEQUENCE</scope>
</reference>
<sequence>MASFGVGERFQGSASSTPGPGAYTPRTKDGLHPFAIPELKKGGLRSARRSSGSFQDAAEKKAAGPFSARHRRTCSHDSAFSAFSNRTTPRGTDCETMNPPHEKIASIEKKPHSGVRQLSRIRQEKKGVQDKLSEPSNHSSKIPPRRIAVVGSQLGTRASALQSTVDSVCCQASEIEARRAALRNNSCQSSSLLLDSQAPLPQVTVQAGKPQSMGHAEPAESKRVQELERELSRQRAALKAANDEICRFKAILSARDDAIGQLKGWLSRAQQIQQECQQQFLASQSSALTMPSENNCRSEDSSPVAYASEASTRIEGTEDDRLLAEPNDDQEESQELDHKSSAADTKVSAQARAADNVKAARLRNVVRTSFTIVSSLAEQMGTTEVLAAESLLADAVALSDCLEQAFSRQRNESSSSPNGTACTNADSGVSGLTGVACESRTTQQSGQLCVGHDNHSECRQFHARQKQELEELHKDVSVLLREKFKLEQCIRYLAARCQLYQGYCVGEDVSGQGAQRAAQETRPGSAQSSGSSSVASKSRKTIGRGVAAKRRSTGCKKKLTVSESAMQELQMEALKDAGIRLDDMEEMRGTDPFEDLSWQQDEESRLYDFSHPPGKNERRILAKVSAVCIPSHGDEHVRTTNVSYLC</sequence>
<accession>A0A8S1J5T5</accession>
<evidence type="ECO:0000256" key="1">
    <source>
        <dbReference type="SAM" id="MobiDB-lite"/>
    </source>
</evidence>
<proteinExistence type="predicted"/>
<feature type="compositionally biased region" description="Basic residues" evidence="1">
    <location>
        <begin position="537"/>
        <end position="553"/>
    </location>
</feature>
<comment type="caution">
    <text evidence="2">The sequence shown here is derived from an EMBL/GenBank/DDBJ whole genome shotgun (WGS) entry which is preliminary data.</text>
</comment>
<dbReference type="AlphaFoldDB" id="A0A8S1J5T5"/>
<keyword evidence="3" id="KW-1185">Reference proteome</keyword>